<accession>A0ABD5R7N9</accession>
<keyword evidence="2" id="KW-1133">Transmembrane helix</keyword>
<evidence type="ECO:0000256" key="2">
    <source>
        <dbReference type="SAM" id="Phobius"/>
    </source>
</evidence>
<dbReference type="AlphaFoldDB" id="A0ABD5R7N9"/>
<feature type="transmembrane region" description="Helical" evidence="2">
    <location>
        <begin position="215"/>
        <end position="242"/>
    </location>
</feature>
<feature type="transmembrane region" description="Helical" evidence="2">
    <location>
        <begin position="301"/>
        <end position="322"/>
    </location>
</feature>
<dbReference type="Proteomes" id="UP001596201">
    <property type="component" value="Unassembled WGS sequence"/>
</dbReference>
<name>A0ABD5R7N9_9EURY</name>
<keyword evidence="2" id="KW-0812">Transmembrane</keyword>
<reference evidence="3 4" key="1">
    <citation type="journal article" date="2019" name="Int. J. Syst. Evol. Microbiol.">
        <title>The Global Catalogue of Microorganisms (GCM) 10K type strain sequencing project: providing services to taxonomists for standard genome sequencing and annotation.</title>
        <authorList>
            <consortium name="The Broad Institute Genomics Platform"/>
            <consortium name="The Broad Institute Genome Sequencing Center for Infectious Disease"/>
            <person name="Wu L."/>
            <person name="Ma J."/>
        </authorList>
    </citation>
    <scope>NUCLEOTIDE SEQUENCE [LARGE SCALE GENOMIC DNA]</scope>
    <source>
        <strain evidence="3 4">CGMCC 1.12237</strain>
    </source>
</reference>
<proteinExistence type="predicted"/>
<feature type="region of interest" description="Disordered" evidence="1">
    <location>
        <begin position="363"/>
        <end position="474"/>
    </location>
</feature>
<feature type="compositionally biased region" description="Low complexity" evidence="1">
    <location>
        <begin position="424"/>
        <end position="444"/>
    </location>
</feature>
<dbReference type="RefSeq" id="WP_227228607.1">
    <property type="nucleotide sequence ID" value="NZ_JAJCVJ010000001.1"/>
</dbReference>
<evidence type="ECO:0000256" key="1">
    <source>
        <dbReference type="SAM" id="MobiDB-lite"/>
    </source>
</evidence>
<gene>
    <name evidence="3" type="ORF">ACFPJ5_03695</name>
</gene>
<feature type="transmembrane region" description="Helical" evidence="2">
    <location>
        <begin position="262"/>
        <end position="280"/>
    </location>
</feature>
<dbReference type="EMBL" id="JBHSKX010000001">
    <property type="protein sequence ID" value="MFC5366028.1"/>
    <property type="molecule type" value="Genomic_DNA"/>
</dbReference>
<protein>
    <submittedName>
        <fullName evidence="3">Uncharacterized protein</fullName>
    </submittedName>
</protein>
<sequence length="474" mass="49193">MSHAAETERGGTGGGLEALFTRYRRFRLRDDDGYSRLIGQVDAFEARFARLKKRVEAEGGSMDWTEECERLHERTRQALADGYVERAWHTYHGARRALYFGVEELPDGTARLHGDAEAILAESEDNLGSWRLAAVRDLLVDDETLAKLRAGDEETVRNVSAGDPETIRRLAAGDHGAVKPTVTADELVKASELLDEQYENVHRKRRHLQRQFNQLFYLALGTTVTFLALATLAELNLGVPVVGLLERPFAATAGSGGADTGSVGFAVFVVLSGALGASLFGMRSLSNKSLSTRVPQRITSLTATVARGVIGGASALFLYVVIGSNFLSVDVTPQLLIAVGFVAGYSERLVPAAVDTVAGAVGVEEDTEEKTESGGSTTVNVTSPAPGGGLLGGGTGGGDGGSGTPGSGPGTPGSGPGTPGGSGDPSTDGGVESDADGTTGAGESADADGTDGTDTTDADETVETSDTDDAPDTR</sequence>
<evidence type="ECO:0000313" key="4">
    <source>
        <dbReference type="Proteomes" id="UP001596201"/>
    </source>
</evidence>
<feature type="compositionally biased region" description="Acidic residues" evidence="1">
    <location>
        <begin position="445"/>
        <end position="474"/>
    </location>
</feature>
<feature type="compositionally biased region" description="Gly residues" evidence="1">
    <location>
        <begin position="386"/>
        <end position="423"/>
    </location>
</feature>
<keyword evidence="2" id="KW-0472">Membrane</keyword>
<keyword evidence="4" id="KW-1185">Reference proteome</keyword>
<organism evidence="3 4">
    <name type="scientific">Salinirubrum litoreum</name>
    <dbReference type="NCBI Taxonomy" id="1126234"/>
    <lineage>
        <taxon>Archaea</taxon>
        <taxon>Methanobacteriati</taxon>
        <taxon>Methanobacteriota</taxon>
        <taxon>Stenosarchaea group</taxon>
        <taxon>Halobacteria</taxon>
        <taxon>Halobacteriales</taxon>
        <taxon>Haloferacaceae</taxon>
        <taxon>Salinirubrum</taxon>
    </lineage>
</organism>
<comment type="caution">
    <text evidence="3">The sequence shown here is derived from an EMBL/GenBank/DDBJ whole genome shotgun (WGS) entry which is preliminary data.</text>
</comment>
<evidence type="ECO:0000313" key="3">
    <source>
        <dbReference type="EMBL" id="MFC5366028.1"/>
    </source>
</evidence>